<dbReference type="InterPro" id="IPR000878">
    <property type="entry name" value="4pyrrol_Mease"/>
</dbReference>
<keyword evidence="8" id="KW-1185">Reference proteome</keyword>
<dbReference type="InterPro" id="IPR012818">
    <property type="entry name" value="CbiE"/>
</dbReference>
<dbReference type="CDD" id="cd02440">
    <property type="entry name" value="AdoMet_MTases"/>
    <property type="match status" value="1"/>
</dbReference>
<keyword evidence="3" id="KW-0489">Methyltransferase</keyword>
<reference evidence="8" key="1">
    <citation type="journal article" date="2019" name="Int. J. Syst. Evol. Microbiol.">
        <title>The Global Catalogue of Microorganisms (GCM) 10K type strain sequencing project: providing services to taxonomists for standard genome sequencing and annotation.</title>
        <authorList>
            <consortium name="The Broad Institute Genomics Platform"/>
            <consortium name="The Broad Institute Genome Sequencing Center for Infectious Disease"/>
            <person name="Wu L."/>
            <person name="Ma J."/>
        </authorList>
    </citation>
    <scope>NUCLEOTIDE SEQUENCE [LARGE SCALE GENOMIC DNA]</scope>
    <source>
        <strain evidence="8">JCM 16923</strain>
    </source>
</reference>
<dbReference type="NCBIfam" id="TIGR02469">
    <property type="entry name" value="CbiT"/>
    <property type="match status" value="1"/>
</dbReference>
<sequence length="394" mass="40453">MVGIGADGWAGLSGHARTQLRSATEIVGSARQLALLPADLGAATTPWRSPMSEHLQEVLAGESDAPEQTVHVLASGDPMLHGIGSTIVKAVGADRVTVLPAPSSISLAAARLGWDLAHTRVLSLVTAEPEALIGAVTDGARLLVLSRDGHSPGRVADLLRCTGFERSEMTVLGDLGGPGETIASGTARTWRDEPSPVLNVLAIDCVGPATSRAPGLADAEFAHDGQLTKQAVRAVTVAALAPAEGQLLWDVGAGSGSVGIEWLRQTATGRVIAFEADPERADRITANARRHGVADRLSVAGAVPDALSGAPGPDTVFVGGGLDGEVLEICREAIAGGGRLVANAVTLETEQLLVAAHAEGGGTLTRLQFDYASALGSKTAWRPALPVVQWVVTR</sequence>
<dbReference type="SUPFAM" id="SSF53790">
    <property type="entry name" value="Tetrapyrrole methylase"/>
    <property type="match status" value="1"/>
</dbReference>
<dbReference type="EMBL" id="BAAAZW010000009">
    <property type="protein sequence ID" value="GAA3966842.1"/>
    <property type="molecule type" value="Genomic_DNA"/>
</dbReference>
<comment type="caution">
    <text evidence="7">The sequence shown here is derived from an EMBL/GenBank/DDBJ whole genome shotgun (WGS) entry which is preliminary data.</text>
</comment>
<dbReference type="InterPro" id="IPR014776">
    <property type="entry name" value="4pyrrole_Mease_sub2"/>
</dbReference>
<dbReference type="PANTHER" id="PTHR43182">
    <property type="entry name" value="COBALT-PRECORRIN-6B C(15)-METHYLTRANSFERASE (DECARBOXYLATING)"/>
    <property type="match status" value="1"/>
</dbReference>
<keyword evidence="4" id="KW-0808">Transferase</keyword>
<dbReference type="Gene3D" id="3.40.1010.10">
    <property type="entry name" value="Cobalt-precorrin-4 Transmethylase, Domain 1"/>
    <property type="match status" value="1"/>
</dbReference>
<name>A0ABP7PJQ1_9ACTN</name>
<evidence type="ECO:0000256" key="5">
    <source>
        <dbReference type="ARBA" id="ARBA00022691"/>
    </source>
</evidence>
<dbReference type="CDD" id="cd11644">
    <property type="entry name" value="Precorrin-6Y-MT"/>
    <property type="match status" value="1"/>
</dbReference>
<dbReference type="SUPFAM" id="SSF53335">
    <property type="entry name" value="S-adenosyl-L-methionine-dependent methyltransferases"/>
    <property type="match status" value="1"/>
</dbReference>
<evidence type="ECO:0000256" key="4">
    <source>
        <dbReference type="ARBA" id="ARBA00022679"/>
    </source>
</evidence>
<accession>A0ABP7PJQ1</accession>
<proteinExistence type="predicted"/>
<evidence type="ECO:0000256" key="2">
    <source>
        <dbReference type="ARBA" id="ARBA00022573"/>
    </source>
</evidence>
<dbReference type="Gene3D" id="3.40.50.150">
    <property type="entry name" value="Vaccinia Virus protein VP39"/>
    <property type="match status" value="1"/>
</dbReference>
<evidence type="ECO:0000313" key="7">
    <source>
        <dbReference type="EMBL" id="GAA3966842.1"/>
    </source>
</evidence>
<dbReference type="InterPro" id="IPR006365">
    <property type="entry name" value="Cbl_synth_CobL"/>
</dbReference>
<dbReference type="Pfam" id="PF00590">
    <property type="entry name" value="TP_methylase"/>
    <property type="match status" value="1"/>
</dbReference>
<evidence type="ECO:0000256" key="1">
    <source>
        <dbReference type="ARBA" id="ARBA00004953"/>
    </source>
</evidence>
<dbReference type="InterPro" id="IPR029063">
    <property type="entry name" value="SAM-dependent_MTases_sf"/>
</dbReference>
<dbReference type="InterPro" id="IPR050714">
    <property type="entry name" value="Cobalamin_biosynth_MTase"/>
</dbReference>
<comment type="pathway">
    <text evidence="1">Cofactor biosynthesis; adenosylcobalamin biosynthesis.</text>
</comment>
<dbReference type="InterPro" id="IPR014777">
    <property type="entry name" value="4pyrrole_Mease_sub1"/>
</dbReference>
<keyword evidence="5" id="KW-0949">S-adenosyl-L-methionine</keyword>
<dbReference type="Proteomes" id="UP001418444">
    <property type="component" value="Unassembled WGS sequence"/>
</dbReference>
<dbReference type="Gene3D" id="3.30.950.10">
    <property type="entry name" value="Methyltransferase, Cobalt-precorrin-4 Transmethylase, Domain 2"/>
    <property type="match status" value="1"/>
</dbReference>
<feature type="domain" description="Tetrapyrrole methylase" evidence="6">
    <location>
        <begin position="1"/>
        <end position="188"/>
    </location>
</feature>
<evidence type="ECO:0000256" key="3">
    <source>
        <dbReference type="ARBA" id="ARBA00022603"/>
    </source>
</evidence>
<dbReference type="PANTHER" id="PTHR43182:SF1">
    <property type="entry name" value="COBALT-PRECORRIN-7 C(5)-METHYLTRANSFERASE"/>
    <property type="match status" value="1"/>
</dbReference>
<gene>
    <name evidence="7" type="ORF">GCM10022231_29820</name>
</gene>
<evidence type="ECO:0000313" key="8">
    <source>
        <dbReference type="Proteomes" id="UP001418444"/>
    </source>
</evidence>
<organism evidence="7 8">
    <name type="scientific">Gordonia caeni</name>
    <dbReference type="NCBI Taxonomy" id="1007097"/>
    <lineage>
        <taxon>Bacteria</taxon>
        <taxon>Bacillati</taxon>
        <taxon>Actinomycetota</taxon>
        <taxon>Actinomycetes</taxon>
        <taxon>Mycobacteriales</taxon>
        <taxon>Gordoniaceae</taxon>
        <taxon>Gordonia</taxon>
    </lineage>
</organism>
<dbReference type="InterPro" id="IPR014008">
    <property type="entry name" value="Cbl_synth_MTase_CbiT"/>
</dbReference>
<evidence type="ECO:0000259" key="6">
    <source>
        <dbReference type="Pfam" id="PF00590"/>
    </source>
</evidence>
<dbReference type="NCBIfam" id="TIGR02467">
    <property type="entry name" value="CbiE"/>
    <property type="match status" value="1"/>
</dbReference>
<keyword evidence="2" id="KW-0169">Cobalamin biosynthesis</keyword>
<protein>
    <submittedName>
        <fullName evidence="7">Bifunctional cobalt-precorrin-7 (C(5))-methyltransferase/cobalt-precorrin-6B (C(15))-methyltransferase</fullName>
    </submittedName>
</protein>
<dbReference type="InterPro" id="IPR035996">
    <property type="entry name" value="4pyrrol_Methylase_sf"/>
</dbReference>
<dbReference type="PIRSF" id="PIRSF036428">
    <property type="entry name" value="CobL"/>
    <property type="match status" value="1"/>
</dbReference>